<keyword evidence="1" id="KW-1133">Transmembrane helix</keyword>
<keyword evidence="1" id="KW-0472">Membrane</keyword>
<keyword evidence="5" id="KW-1185">Reference proteome</keyword>
<dbReference type="Gene3D" id="3.55.50.30">
    <property type="match status" value="1"/>
</dbReference>
<keyword evidence="1" id="KW-0812">Transmembrane</keyword>
<evidence type="ECO:0000256" key="1">
    <source>
        <dbReference type="SAM" id="Phobius"/>
    </source>
</evidence>
<dbReference type="InterPro" id="IPR006860">
    <property type="entry name" value="FecR"/>
</dbReference>
<dbReference type="STRING" id="477680.SAMN05421788_10340"/>
<dbReference type="PANTHER" id="PTHR30273">
    <property type="entry name" value="PERIPLASMIC SIGNAL SENSOR AND SIGMA FACTOR ACTIVATOR FECR-RELATED"/>
    <property type="match status" value="1"/>
</dbReference>
<feature type="domain" description="FecR protein" evidence="2">
    <location>
        <begin position="172"/>
        <end position="272"/>
    </location>
</feature>
<sequence>MNHIPEHIQIALLHYIEQTATPEEVRLVEEWNASFDDERMYDEATEEDIKTSCIRVHDKLMHKVMQEKRRRVIRLWSCAAAAACILFVLLAGGYWYSHNNRDNRMMQQDINPGGNRALLEMANGVHLDLDKLATGNVTTRNGLVIQKKENGQIDYIVSKRTGTAVVNPEYHTLSTPRGGEFSVTLSDGTRVHMNAASRLRFPSVFTGANRKVELLYGEAYFEVAAQAHSPFWVQVNNQDSLPVNIQVLGTSFNVNAYASQQITTTLVSGKIKVNTRLLKPGEQAKSTGSNTKVMEGDSEAAIAWKNGRFEFNGSMEEIMEQVALWYNVEVIYKTKIPYHFVASVSRHEPVSRLLHILEETGKVHFSIASNQVIVLP</sequence>
<accession>A0A173MJV5</accession>
<organism evidence="4 5">
    <name type="scientific">Filimonas lacunae</name>
    <dbReference type="NCBI Taxonomy" id="477680"/>
    <lineage>
        <taxon>Bacteria</taxon>
        <taxon>Pseudomonadati</taxon>
        <taxon>Bacteroidota</taxon>
        <taxon>Chitinophagia</taxon>
        <taxon>Chitinophagales</taxon>
        <taxon>Chitinophagaceae</taxon>
        <taxon>Filimonas</taxon>
    </lineage>
</organism>
<protein>
    <submittedName>
        <fullName evidence="4">FecR family protein</fullName>
    </submittedName>
</protein>
<dbReference type="PIRSF" id="PIRSF018266">
    <property type="entry name" value="FecR"/>
    <property type="match status" value="1"/>
</dbReference>
<proteinExistence type="predicted"/>
<dbReference type="Gene3D" id="2.60.120.1440">
    <property type="match status" value="1"/>
</dbReference>
<name>A0A173MJV5_9BACT</name>
<dbReference type="Proteomes" id="UP000186917">
    <property type="component" value="Unassembled WGS sequence"/>
</dbReference>
<dbReference type="InterPro" id="IPR012373">
    <property type="entry name" value="Ferrdict_sens_TM"/>
</dbReference>
<dbReference type="GO" id="GO:0016989">
    <property type="term" value="F:sigma factor antagonist activity"/>
    <property type="evidence" value="ECO:0007669"/>
    <property type="project" value="TreeGrafter"/>
</dbReference>
<evidence type="ECO:0000313" key="4">
    <source>
        <dbReference type="EMBL" id="SIT03578.1"/>
    </source>
</evidence>
<dbReference type="KEGG" id="fln:FLA_3722"/>
<gene>
    <name evidence="4" type="ORF">SAMN05421788_10340</name>
</gene>
<reference evidence="5" key="1">
    <citation type="submission" date="2017-01" db="EMBL/GenBank/DDBJ databases">
        <authorList>
            <person name="Varghese N."/>
            <person name="Submissions S."/>
        </authorList>
    </citation>
    <scope>NUCLEOTIDE SEQUENCE [LARGE SCALE GENOMIC DNA]</scope>
    <source>
        <strain evidence="5">DSM 21054</strain>
    </source>
</reference>
<evidence type="ECO:0000259" key="2">
    <source>
        <dbReference type="Pfam" id="PF04773"/>
    </source>
</evidence>
<feature type="transmembrane region" description="Helical" evidence="1">
    <location>
        <begin position="73"/>
        <end position="96"/>
    </location>
</feature>
<dbReference type="RefSeq" id="WP_076378618.1">
    <property type="nucleotide sequence ID" value="NZ_AP017422.1"/>
</dbReference>
<dbReference type="EMBL" id="FTOR01000003">
    <property type="protein sequence ID" value="SIT03578.1"/>
    <property type="molecule type" value="Genomic_DNA"/>
</dbReference>
<dbReference type="Pfam" id="PF04773">
    <property type="entry name" value="FecR"/>
    <property type="match status" value="1"/>
</dbReference>
<dbReference type="AlphaFoldDB" id="A0A173MJV5"/>
<dbReference type="OrthoDB" id="1097347at2"/>
<dbReference type="InterPro" id="IPR032508">
    <property type="entry name" value="FecR_C"/>
</dbReference>
<feature type="domain" description="Protein FecR C-terminal" evidence="3">
    <location>
        <begin position="313"/>
        <end position="374"/>
    </location>
</feature>
<dbReference type="Pfam" id="PF16344">
    <property type="entry name" value="FecR_C"/>
    <property type="match status" value="1"/>
</dbReference>
<evidence type="ECO:0000313" key="5">
    <source>
        <dbReference type="Proteomes" id="UP000186917"/>
    </source>
</evidence>
<evidence type="ECO:0000259" key="3">
    <source>
        <dbReference type="Pfam" id="PF16344"/>
    </source>
</evidence>
<dbReference type="PANTHER" id="PTHR30273:SF2">
    <property type="entry name" value="PROTEIN FECR"/>
    <property type="match status" value="1"/>
</dbReference>